<dbReference type="Gene3D" id="3.30.565.10">
    <property type="entry name" value="Histidine kinase-like ATPase, C-terminal domain"/>
    <property type="match status" value="1"/>
</dbReference>
<keyword evidence="11" id="KW-1185">Reference proteome</keyword>
<dbReference type="InterPro" id="IPR001610">
    <property type="entry name" value="PAC"/>
</dbReference>
<gene>
    <name evidence="10" type="ORF">SAMN05660703_1922</name>
</gene>
<evidence type="ECO:0000313" key="11">
    <source>
        <dbReference type="Proteomes" id="UP000192360"/>
    </source>
</evidence>
<keyword evidence="5" id="KW-0418">Kinase</keyword>
<dbReference type="InterPro" id="IPR035965">
    <property type="entry name" value="PAS-like_dom_sf"/>
</dbReference>
<feature type="domain" description="PAS" evidence="8">
    <location>
        <begin position="131"/>
        <end position="190"/>
    </location>
</feature>
<dbReference type="PROSITE" id="PS50109">
    <property type="entry name" value="HIS_KIN"/>
    <property type="match status" value="1"/>
</dbReference>
<dbReference type="Pfam" id="PF13426">
    <property type="entry name" value="PAS_9"/>
    <property type="match status" value="3"/>
</dbReference>
<dbReference type="SMART" id="SM00388">
    <property type="entry name" value="HisKA"/>
    <property type="match status" value="1"/>
</dbReference>
<dbReference type="InterPro" id="IPR000700">
    <property type="entry name" value="PAS-assoc_C"/>
</dbReference>
<comment type="catalytic activity">
    <reaction evidence="1">
        <text>ATP + protein L-histidine = ADP + protein N-phospho-L-histidine.</text>
        <dbReference type="EC" id="2.7.13.3"/>
    </reaction>
</comment>
<dbReference type="STRING" id="504486.SAMN05660703_1922"/>
<dbReference type="SMART" id="SM00387">
    <property type="entry name" value="HATPase_c"/>
    <property type="match status" value="1"/>
</dbReference>
<dbReference type="NCBIfam" id="TIGR00229">
    <property type="entry name" value="sensory_box"/>
    <property type="match status" value="3"/>
</dbReference>
<evidence type="ECO:0000256" key="5">
    <source>
        <dbReference type="ARBA" id="ARBA00022777"/>
    </source>
</evidence>
<dbReference type="GO" id="GO:0000155">
    <property type="term" value="F:phosphorelay sensor kinase activity"/>
    <property type="evidence" value="ECO:0007669"/>
    <property type="project" value="InterPro"/>
</dbReference>
<dbReference type="InterPro" id="IPR005467">
    <property type="entry name" value="His_kinase_dom"/>
</dbReference>
<feature type="domain" description="PAS" evidence="8">
    <location>
        <begin position="7"/>
        <end position="60"/>
    </location>
</feature>
<accession>A0A1W2AA22</accession>
<dbReference type="CDD" id="cd00082">
    <property type="entry name" value="HisKA"/>
    <property type="match status" value="1"/>
</dbReference>
<dbReference type="RefSeq" id="WP_084061252.1">
    <property type="nucleotide sequence ID" value="NZ_FWXO01000002.1"/>
</dbReference>
<dbReference type="EMBL" id="FWXO01000002">
    <property type="protein sequence ID" value="SMC57480.1"/>
    <property type="molecule type" value="Genomic_DNA"/>
</dbReference>
<dbReference type="SMART" id="SM00091">
    <property type="entry name" value="PAS"/>
    <property type="match status" value="3"/>
</dbReference>
<dbReference type="CDD" id="cd00130">
    <property type="entry name" value="PAS"/>
    <property type="match status" value="2"/>
</dbReference>
<keyword evidence="4" id="KW-0808">Transferase</keyword>
<evidence type="ECO:0000256" key="6">
    <source>
        <dbReference type="ARBA" id="ARBA00023012"/>
    </source>
</evidence>
<dbReference type="Proteomes" id="UP000192360">
    <property type="component" value="Unassembled WGS sequence"/>
</dbReference>
<evidence type="ECO:0000256" key="1">
    <source>
        <dbReference type="ARBA" id="ARBA00000085"/>
    </source>
</evidence>
<dbReference type="OrthoDB" id="9808408at2"/>
<dbReference type="PROSITE" id="PS50113">
    <property type="entry name" value="PAC"/>
    <property type="match status" value="1"/>
</dbReference>
<dbReference type="SUPFAM" id="SSF55785">
    <property type="entry name" value="PYP-like sensor domain (PAS domain)"/>
    <property type="match status" value="3"/>
</dbReference>
<dbReference type="InterPro" id="IPR004358">
    <property type="entry name" value="Sig_transdc_His_kin-like_C"/>
</dbReference>
<evidence type="ECO:0000256" key="4">
    <source>
        <dbReference type="ARBA" id="ARBA00022679"/>
    </source>
</evidence>
<dbReference type="Gene3D" id="3.30.450.20">
    <property type="entry name" value="PAS domain"/>
    <property type="match status" value="3"/>
</dbReference>
<keyword evidence="6" id="KW-0902">Two-component regulatory system</keyword>
<dbReference type="InterPro" id="IPR000014">
    <property type="entry name" value="PAS"/>
</dbReference>
<dbReference type="SUPFAM" id="SSF47384">
    <property type="entry name" value="Homodimeric domain of signal transducing histidine kinase"/>
    <property type="match status" value="1"/>
</dbReference>
<evidence type="ECO:0000259" key="8">
    <source>
        <dbReference type="PROSITE" id="PS50112"/>
    </source>
</evidence>
<feature type="domain" description="PAC" evidence="9">
    <location>
        <begin position="205"/>
        <end position="259"/>
    </location>
</feature>
<evidence type="ECO:0000259" key="7">
    <source>
        <dbReference type="PROSITE" id="PS50109"/>
    </source>
</evidence>
<dbReference type="PANTHER" id="PTHR43711">
    <property type="entry name" value="TWO-COMPONENT HISTIDINE KINASE"/>
    <property type="match status" value="1"/>
</dbReference>
<dbReference type="Gene3D" id="1.10.287.130">
    <property type="match status" value="1"/>
</dbReference>
<dbReference type="PROSITE" id="PS50112">
    <property type="entry name" value="PAS"/>
    <property type="match status" value="2"/>
</dbReference>
<dbReference type="SUPFAM" id="SSF55874">
    <property type="entry name" value="ATPase domain of HSP90 chaperone/DNA topoisomerase II/histidine kinase"/>
    <property type="match status" value="1"/>
</dbReference>
<dbReference type="InterPro" id="IPR003594">
    <property type="entry name" value="HATPase_dom"/>
</dbReference>
<dbReference type="AlphaFoldDB" id="A0A1W2AA22"/>
<keyword evidence="3" id="KW-0597">Phosphoprotein</keyword>
<dbReference type="Pfam" id="PF02518">
    <property type="entry name" value="HATPase_c"/>
    <property type="match status" value="1"/>
</dbReference>
<proteinExistence type="predicted"/>
<dbReference type="InterPro" id="IPR036097">
    <property type="entry name" value="HisK_dim/P_sf"/>
</dbReference>
<dbReference type="Pfam" id="PF00512">
    <property type="entry name" value="HisKA"/>
    <property type="match status" value="1"/>
</dbReference>
<dbReference type="SMART" id="SM00086">
    <property type="entry name" value="PAC"/>
    <property type="match status" value="3"/>
</dbReference>
<feature type="domain" description="Histidine kinase" evidence="7">
    <location>
        <begin position="410"/>
        <end position="626"/>
    </location>
</feature>
<evidence type="ECO:0000256" key="3">
    <source>
        <dbReference type="ARBA" id="ARBA00022553"/>
    </source>
</evidence>
<dbReference type="CDD" id="cd00075">
    <property type="entry name" value="HATPase"/>
    <property type="match status" value="1"/>
</dbReference>
<name>A0A1W2AA22_9FLAO</name>
<dbReference type="InterPro" id="IPR050736">
    <property type="entry name" value="Sensor_HK_Regulatory"/>
</dbReference>
<sequence>MQSFEQNSTIFNLLSEGVSEGIIVVNTKQIIVASNTSTEQMFGYKKDELIGKPLDLLIPKRYHKHHDQHVEGFIGKKQKRQMGHGRELYGINKSGVEFPVEAGLNPFELNGKTYVMALIIDITDRKAIEKDLKTKSAALQSASNGIVIADALQKENPIIFTNESFQTLTGYTQQEILGEKCLFLKVHEEDIAIRNLLEDTIKKGESTQGIIRNYKKDGTLFYNDLYVTPIKDSNGIITNIIAIQNDVTERVKSQQEKEHWAKIFDESQNEIYLFDKETLQFINANQGAQANIGYTLSELKEITPVDIKPDYNEVDFRKIIAPLLKKEKEKLKFETIHERKNGTQYPVEVHLQLSRFGDKDIFLAIILDITDRKNYTLKLEKTVQERTKQLTEALAVEKELNELKTRFLSLVSHEFKTPLSSILTSITLLAKYTLTEQQDKRDKHVNTIKNKVRYLDTILTDFLSVERLDSGKVNYKVEEFPLSKLVDEVVYNSNMLLKTGQHIVYPRNIDDIFINFDEKTLELALSNLVHNAIKYSPEDSNIEIVVENNTQETTISVVDKGIGIPDEEQKHIFNRYFRAENALLTQGTGIGLNIAKQHLENIGAELNFSSKHNIGSTFKITIPKVLKH</sequence>
<organism evidence="10 11">
    <name type="scientific">Cellulophaga tyrosinoxydans</name>
    <dbReference type="NCBI Taxonomy" id="504486"/>
    <lineage>
        <taxon>Bacteria</taxon>
        <taxon>Pseudomonadati</taxon>
        <taxon>Bacteroidota</taxon>
        <taxon>Flavobacteriia</taxon>
        <taxon>Flavobacteriales</taxon>
        <taxon>Flavobacteriaceae</taxon>
        <taxon>Cellulophaga</taxon>
    </lineage>
</organism>
<protein>
    <recommendedName>
        <fullName evidence="2">histidine kinase</fullName>
        <ecNumber evidence="2">2.7.13.3</ecNumber>
    </recommendedName>
</protein>
<dbReference type="InterPro" id="IPR036890">
    <property type="entry name" value="HATPase_C_sf"/>
</dbReference>
<evidence type="ECO:0000313" key="10">
    <source>
        <dbReference type="EMBL" id="SMC57480.1"/>
    </source>
</evidence>
<dbReference type="InterPro" id="IPR003661">
    <property type="entry name" value="HisK_dim/P_dom"/>
</dbReference>
<dbReference type="PANTHER" id="PTHR43711:SF26">
    <property type="entry name" value="SENSOR HISTIDINE KINASE RCSC"/>
    <property type="match status" value="1"/>
</dbReference>
<reference evidence="10 11" key="1">
    <citation type="submission" date="2017-04" db="EMBL/GenBank/DDBJ databases">
        <authorList>
            <person name="Afonso C.L."/>
            <person name="Miller P.J."/>
            <person name="Scott M.A."/>
            <person name="Spackman E."/>
            <person name="Goraichik I."/>
            <person name="Dimitrov K.M."/>
            <person name="Suarez D.L."/>
            <person name="Swayne D.E."/>
        </authorList>
    </citation>
    <scope>NUCLEOTIDE SEQUENCE [LARGE SCALE GENOMIC DNA]</scope>
    <source>
        <strain evidence="10 11">DSM 21164</strain>
    </source>
</reference>
<dbReference type="EC" id="2.7.13.3" evidence="2"/>
<evidence type="ECO:0000259" key="9">
    <source>
        <dbReference type="PROSITE" id="PS50113"/>
    </source>
</evidence>
<dbReference type="PRINTS" id="PR00344">
    <property type="entry name" value="BCTRLSENSOR"/>
</dbReference>
<evidence type="ECO:0000256" key="2">
    <source>
        <dbReference type="ARBA" id="ARBA00012438"/>
    </source>
</evidence>